<name>A0A0G4Q4X1_9GAMM</name>
<dbReference type="PANTHER" id="PTHR32282">
    <property type="entry name" value="BINDING PROTEIN TRANSPEPTIDASE, PUTATIVE-RELATED"/>
    <property type="match status" value="1"/>
</dbReference>
<evidence type="ECO:0000256" key="5">
    <source>
        <dbReference type="ARBA" id="ARBA00022670"/>
    </source>
</evidence>
<dbReference type="RefSeq" id="WP_072063237.1">
    <property type="nucleotide sequence ID" value="NZ_CVRY01000002.1"/>
</dbReference>
<evidence type="ECO:0000256" key="12">
    <source>
        <dbReference type="SAM" id="Phobius"/>
    </source>
</evidence>
<dbReference type="Pfam" id="PF06832">
    <property type="entry name" value="BiPBP_C"/>
    <property type="match status" value="1"/>
</dbReference>
<proteinExistence type="inferred from homology"/>
<dbReference type="PANTHER" id="PTHR32282:SF15">
    <property type="entry name" value="PENICILLIN-BINDING PROTEIN 1C"/>
    <property type="match status" value="1"/>
</dbReference>
<evidence type="ECO:0000256" key="11">
    <source>
        <dbReference type="ARBA" id="ARBA00049902"/>
    </source>
</evidence>
<dbReference type="InterPro" id="IPR023346">
    <property type="entry name" value="Lysozyme-like_dom_sf"/>
</dbReference>
<evidence type="ECO:0000259" key="15">
    <source>
        <dbReference type="Pfam" id="PF06832"/>
    </source>
</evidence>
<evidence type="ECO:0000256" key="4">
    <source>
        <dbReference type="ARBA" id="ARBA00022645"/>
    </source>
</evidence>
<dbReference type="InterPro" id="IPR009647">
    <property type="entry name" value="PBP_C"/>
</dbReference>
<evidence type="ECO:0000313" key="17">
    <source>
        <dbReference type="Proteomes" id="UP000183920"/>
    </source>
</evidence>
<dbReference type="InterPro" id="IPR011815">
    <property type="entry name" value="PBP_1c"/>
</dbReference>
<feature type="transmembrane region" description="Helical" evidence="12">
    <location>
        <begin position="7"/>
        <end position="26"/>
    </location>
</feature>
<keyword evidence="6" id="KW-0328">Glycosyltransferase</keyword>
<dbReference type="InterPro" id="IPR001460">
    <property type="entry name" value="PCN-bd_Tpept"/>
</dbReference>
<sequence length="773" mass="86654">MKLGYKRLIAVIIIFLLATPILVWIADKIWPLPDPEPQIATIVTAQDGTPLWRFADKEGVWRYHVKLADVSPEYLEALITYEDRWFYQHPGVNPMSILRAAWQDLSSGRIVSGGSTLSMQVARLIDPHSRTLGGKIKQLWRTLQLEWYYSKDEILEIYLNRAPFGGTLEGIGAASWAYLGKSPADLSAGEATLMAVLPQAPSRLRPDRYPERAQAARDKVLDRLAEYQIWSQEKVNEIKEEQVLLAPRQTPQLAPLLARRMYNEKREPVITTTIDINIQRQLEEIANQWKYQLADKTSLAILVVDHTDMSVKGYVGSADFNDNSRFGHVDMISAWRSPGSTLKPFIYALALDEGLIHAESLLQDVPRRFDNYRPGNFDSGFNGAVSASEALSRSLNLPAVQLIEVYGAKKFAAKLRHNHIEMRFPYGSEPNLALILGGTATRMDELVSAFSALARQGKTAPLRFKPEQIIENRVLMSQGSAWIIRRILAGEARPRPDSAISPVVPLAWKTGTSYGYRDAWSIGVNARYTIGVWVGRPDGTPVAGQFGFATAVPIMNQVNNLLTGYFYQNKQRPPTDLRPNSVTAATICWPTGKALPKEDSNCRVSRRSWILDNTIPPTLLNDSQEGILGINEKIWLDDKGKRTGPNCPNAELKDIALWPIALEAWLPEKERRAKRLPPISETCPPIKEDIIPLFISGIRAGDLLRPLPGETNLEITVSTQGGSGMQWWFLNGEQIGKTENGETFSYLLEKRGKYQLSVLDLSGQTDMVNFIFR</sequence>
<evidence type="ECO:0000259" key="13">
    <source>
        <dbReference type="Pfam" id="PF00905"/>
    </source>
</evidence>
<evidence type="ECO:0000256" key="10">
    <source>
        <dbReference type="ARBA" id="ARBA00044770"/>
    </source>
</evidence>
<keyword evidence="12" id="KW-0812">Transmembrane</keyword>
<evidence type="ECO:0000313" key="16">
    <source>
        <dbReference type="EMBL" id="CRL60644.1"/>
    </source>
</evidence>
<keyword evidence="7" id="KW-0808">Transferase</keyword>
<evidence type="ECO:0000259" key="14">
    <source>
        <dbReference type="Pfam" id="PF00912"/>
    </source>
</evidence>
<dbReference type="Pfam" id="PF00912">
    <property type="entry name" value="Transgly"/>
    <property type="match status" value="1"/>
</dbReference>
<feature type="domain" description="Penicillin-binding protein transpeptidase" evidence="13">
    <location>
        <begin position="300"/>
        <end position="535"/>
    </location>
</feature>
<evidence type="ECO:0000256" key="1">
    <source>
        <dbReference type="ARBA" id="ARBA00004752"/>
    </source>
</evidence>
<comment type="catalytic activity">
    <reaction evidence="11">
        <text>[GlcNAc-(1-&gt;4)-Mur2Ac(oyl-L-Ala-gamma-D-Glu-L-Lys-D-Ala-D-Ala)](n)-di-trans,octa-cis-undecaprenyl diphosphate + beta-D-GlcNAc-(1-&gt;4)-Mur2Ac(oyl-L-Ala-gamma-D-Glu-L-Lys-D-Ala-D-Ala)-di-trans,octa-cis-undecaprenyl diphosphate = [GlcNAc-(1-&gt;4)-Mur2Ac(oyl-L-Ala-gamma-D-Glu-L-Lys-D-Ala-D-Ala)](n+1)-di-trans,octa-cis-undecaprenyl diphosphate + di-trans,octa-cis-undecaprenyl diphosphate + H(+)</text>
        <dbReference type="Rhea" id="RHEA:23708"/>
        <dbReference type="Rhea" id="RHEA-COMP:9602"/>
        <dbReference type="Rhea" id="RHEA-COMP:9603"/>
        <dbReference type="ChEBI" id="CHEBI:15378"/>
        <dbReference type="ChEBI" id="CHEBI:58405"/>
        <dbReference type="ChEBI" id="CHEBI:60033"/>
        <dbReference type="ChEBI" id="CHEBI:78435"/>
        <dbReference type="EC" id="2.4.99.28"/>
    </reaction>
</comment>
<dbReference type="Gene3D" id="3.40.710.10">
    <property type="entry name" value="DD-peptidase/beta-lactamase superfamily"/>
    <property type="match status" value="1"/>
</dbReference>
<dbReference type="InterPro" id="IPR012338">
    <property type="entry name" value="Beta-lactam/transpept-like"/>
</dbReference>
<evidence type="ECO:0000256" key="3">
    <source>
        <dbReference type="ARBA" id="ARBA00007739"/>
    </source>
</evidence>
<dbReference type="GO" id="GO:0006508">
    <property type="term" value="P:proteolysis"/>
    <property type="evidence" value="ECO:0007669"/>
    <property type="project" value="UniProtKB-KW"/>
</dbReference>
<feature type="domain" description="Penicillin-binding C-terminal" evidence="15">
    <location>
        <begin position="692"/>
        <end position="770"/>
    </location>
</feature>
<dbReference type="InterPro" id="IPR050396">
    <property type="entry name" value="Glycosyltr_51/Transpeptidase"/>
</dbReference>
<dbReference type="InterPro" id="IPR001264">
    <property type="entry name" value="Glyco_trans_51"/>
</dbReference>
<comment type="similarity">
    <text evidence="2">In the C-terminal section; belongs to the transpeptidase family.</text>
</comment>
<keyword evidence="9" id="KW-0511">Multifunctional enzyme</keyword>
<dbReference type="EMBL" id="CVRY01000002">
    <property type="protein sequence ID" value="CRL60644.1"/>
    <property type="molecule type" value="Genomic_DNA"/>
</dbReference>
<dbReference type="GO" id="GO:0030288">
    <property type="term" value="C:outer membrane-bounded periplasmic space"/>
    <property type="evidence" value="ECO:0007669"/>
    <property type="project" value="TreeGrafter"/>
</dbReference>
<comment type="pathway">
    <text evidence="1">Cell wall biogenesis; peptidoglycan biosynthesis.</text>
</comment>
<dbReference type="FunFam" id="3.40.710.10:FF:000021">
    <property type="entry name" value="Penicillin-binding protein 1C"/>
    <property type="match status" value="1"/>
</dbReference>
<dbReference type="GO" id="GO:0004180">
    <property type="term" value="F:carboxypeptidase activity"/>
    <property type="evidence" value="ECO:0007669"/>
    <property type="project" value="UniProtKB-KW"/>
</dbReference>
<organism evidence="16 17">
    <name type="scientific">Proteus penneri</name>
    <dbReference type="NCBI Taxonomy" id="102862"/>
    <lineage>
        <taxon>Bacteria</taxon>
        <taxon>Pseudomonadati</taxon>
        <taxon>Pseudomonadota</taxon>
        <taxon>Gammaproteobacteria</taxon>
        <taxon>Enterobacterales</taxon>
        <taxon>Morganellaceae</taxon>
        <taxon>Proteus</taxon>
    </lineage>
</organism>
<keyword evidence="4" id="KW-0121">Carboxypeptidase</keyword>
<evidence type="ECO:0000256" key="9">
    <source>
        <dbReference type="ARBA" id="ARBA00023268"/>
    </source>
</evidence>
<keyword evidence="12" id="KW-1133">Transmembrane helix</keyword>
<dbReference type="NCBIfam" id="TIGR02073">
    <property type="entry name" value="PBP_1c"/>
    <property type="match status" value="1"/>
</dbReference>
<dbReference type="UniPathway" id="UPA00219"/>
<keyword evidence="8" id="KW-0378">Hydrolase</keyword>
<dbReference type="EC" id="2.4.99.28" evidence="10"/>
<dbReference type="NCBIfam" id="NF008414">
    <property type="entry name" value="PRK11240.1"/>
    <property type="match status" value="1"/>
</dbReference>
<evidence type="ECO:0000256" key="6">
    <source>
        <dbReference type="ARBA" id="ARBA00022676"/>
    </source>
</evidence>
<feature type="domain" description="Glycosyl transferase family 51" evidence="14">
    <location>
        <begin position="58"/>
        <end position="224"/>
    </location>
</feature>
<dbReference type="Gene3D" id="1.10.3810.10">
    <property type="entry name" value="Biosynthetic peptidoglycan transglycosylase-like"/>
    <property type="match status" value="1"/>
</dbReference>
<dbReference type="InterPro" id="IPR036950">
    <property type="entry name" value="PBP_transglycosylase"/>
</dbReference>
<keyword evidence="12" id="KW-0472">Membrane</keyword>
<comment type="similarity">
    <text evidence="3">In the N-terminal section; belongs to the glycosyltransferase 51 family.</text>
</comment>
<keyword evidence="5" id="KW-0645">Protease</keyword>
<dbReference type="GO" id="GO:0008658">
    <property type="term" value="F:penicillin binding"/>
    <property type="evidence" value="ECO:0007669"/>
    <property type="project" value="InterPro"/>
</dbReference>
<reference evidence="17" key="1">
    <citation type="submission" date="2015-06" db="EMBL/GenBank/DDBJ databases">
        <authorList>
            <person name="Urmite Genomes"/>
        </authorList>
    </citation>
    <scope>NUCLEOTIDE SEQUENCE [LARGE SCALE GENOMIC DNA]</scope>
    <source>
        <strain evidence="17">CSUR P1867</strain>
    </source>
</reference>
<dbReference type="SUPFAM" id="SSF56601">
    <property type="entry name" value="beta-lactamase/transpeptidase-like"/>
    <property type="match status" value="1"/>
</dbReference>
<dbReference type="FunFam" id="1.10.3810.10:FF:000006">
    <property type="entry name" value="Penicillin-binding protein 1C"/>
    <property type="match status" value="1"/>
</dbReference>
<dbReference type="Proteomes" id="UP000183920">
    <property type="component" value="Unassembled WGS sequence"/>
</dbReference>
<evidence type="ECO:0000256" key="7">
    <source>
        <dbReference type="ARBA" id="ARBA00022679"/>
    </source>
</evidence>
<dbReference type="AlphaFoldDB" id="A0A0G4Q4X1"/>
<accession>A0A0G4Q4X1</accession>
<dbReference type="Pfam" id="PF00905">
    <property type="entry name" value="Transpeptidase"/>
    <property type="match status" value="1"/>
</dbReference>
<evidence type="ECO:0000256" key="8">
    <source>
        <dbReference type="ARBA" id="ARBA00022801"/>
    </source>
</evidence>
<dbReference type="SUPFAM" id="SSF53955">
    <property type="entry name" value="Lysozyme-like"/>
    <property type="match status" value="1"/>
</dbReference>
<protein>
    <recommendedName>
        <fullName evidence="10">peptidoglycan glycosyltransferase</fullName>
        <ecNumber evidence="10">2.4.99.28</ecNumber>
    </recommendedName>
</protein>
<dbReference type="GO" id="GO:0008955">
    <property type="term" value="F:peptidoglycan glycosyltransferase activity"/>
    <property type="evidence" value="ECO:0007669"/>
    <property type="project" value="UniProtKB-EC"/>
</dbReference>
<gene>
    <name evidence="16" type="primary">pbpF</name>
    <name evidence="16" type="ORF">BN1804_01066</name>
</gene>
<dbReference type="GO" id="GO:0009252">
    <property type="term" value="P:peptidoglycan biosynthetic process"/>
    <property type="evidence" value="ECO:0007669"/>
    <property type="project" value="UniProtKB-UniPathway"/>
</dbReference>
<evidence type="ECO:0000256" key="2">
    <source>
        <dbReference type="ARBA" id="ARBA00007090"/>
    </source>
</evidence>